<accession>A0A2K9LRC4</accession>
<feature type="domain" description="HTH tetR-type" evidence="4">
    <location>
        <begin position="3"/>
        <end position="63"/>
    </location>
</feature>
<dbReference type="Pfam" id="PF17932">
    <property type="entry name" value="TetR_C_24"/>
    <property type="match status" value="1"/>
</dbReference>
<dbReference type="AlphaFoldDB" id="A0A2K9LRC4"/>
<dbReference type="InterPro" id="IPR050109">
    <property type="entry name" value="HTH-type_TetR-like_transc_reg"/>
</dbReference>
<dbReference type="Proteomes" id="UP000235116">
    <property type="component" value="Chromosome"/>
</dbReference>
<evidence type="ECO:0000313" key="5">
    <source>
        <dbReference type="EMBL" id="AUM14832.1"/>
    </source>
</evidence>
<dbReference type="PROSITE" id="PS50977">
    <property type="entry name" value="HTH_TETR_2"/>
    <property type="match status" value="1"/>
</dbReference>
<dbReference type="Gene3D" id="1.10.357.10">
    <property type="entry name" value="Tetracycline Repressor, domain 2"/>
    <property type="match status" value="1"/>
</dbReference>
<keyword evidence="1" id="KW-0175">Coiled coil</keyword>
<name>A0A2K9LRC4_9GAMM</name>
<sequence length="189" mass="21640">MDDTPRGRLLAAAAHLFRNKGFERTTVRDLAQEVGIQSGSIFHHFKTKEEILRCVMEEVIHFNTERMREGLQQSENPREKLLALIRSELTSINGDTGEAMAVLIFEWRCLKPDSQAYILELRSHYERMWIDTLVEARDAGLIAPERDLFVLRRFLAGAISWSHYWYKPGGPMGVDELAEQALHMALNGG</sequence>
<dbReference type="SUPFAM" id="SSF46689">
    <property type="entry name" value="Homeodomain-like"/>
    <property type="match status" value="1"/>
</dbReference>
<gene>
    <name evidence="5" type="ORF">Kalk_03325</name>
</gene>
<dbReference type="InterPro" id="IPR036271">
    <property type="entry name" value="Tet_transcr_reg_TetR-rel_C_sf"/>
</dbReference>
<organism evidence="5 6">
    <name type="scientific">Ketobacter alkanivorans</name>
    <dbReference type="NCBI Taxonomy" id="1917421"/>
    <lineage>
        <taxon>Bacteria</taxon>
        <taxon>Pseudomonadati</taxon>
        <taxon>Pseudomonadota</taxon>
        <taxon>Gammaproteobacteria</taxon>
        <taxon>Pseudomonadales</taxon>
        <taxon>Ketobacteraceae</taxon>
        <taxon>Ketobacter</taxon>
    </lineage>
</organism>
<protein>
    <submittedName>
        <fullName evidence="5">TetR family transcriptional regulator</fullName>
    </submittedName>
</protein>
<dbReference type="EMBL" id="CP022684">
    <property type="protein sequence ID" value="AUM14832.1"/>
    <property type="molecule type" value="Genomic_DNA"/>
</dbReference>
<dbReference type="KEGG" id="kak:Kalk_03325"/>
<evidence type="ECO:0000256" key="1">
    <source>
        <dbReference type="ARBA" id="ARBA00023054"/>
    </source>
</evidence>
<evidence type="ECO:0000256" key="3">
    <source>
        <dbReference type="PROSITE-ProRule" id="PRU00335"/>
    </source>
</evidence>
<dbReference type="PRINTS" id="PR00455">
    <property type="entry name" value="HTHTETR"/>
</dbReference>
<reference evidence="6" key="1">
    <citation type="submission" date="2017-08" db="EMBL/GenBank/DDBJ databases">
        <title>Direct submision.</title>
        <authorList>
            <person name="Kim S.-J."/>
            <person name="Rhee S.-K."/>
        </authorList>
    </citation>
    <scope>NUCLEOTIDE SEQUENCE [LARGE SCALE GENOMIC DNA]</scope>
    <source>
        <strain evidence="6">GI5</strain>
    </source>
</reference>
<dbReference type="InterPro" id="IPR041490">
    <property type="entry name" value="KstR2_TetR_C"/>
</dbReference>
<proteinExistence type="predicted"/>
<dbReference type="PROSITE" id="PS01081">
    <property type="entry name" value="HTH_TETR_1"/>
    <property type="match status" value="1"/>
</dbReference>
<keyword evidence="2 3" id="KW-0238">DNA-binding</keyword>
<dbReference type="PANTHER" id="PTHR30055:SF183">
    <property type="entry name" value="NUCLEOID OCCLUSION FACTOR SLMA"/>
    <property type="match status" value="1"/>
</dbReference>
<evidence type="ECO:0000259" key="4">
    <source>
        <dbReference type="PROSITE" id="PS50977"/>
    </source>
</evidence>
<dbReference type="PANTHER" id="PTHR30055">
    <property type="entry name" value="HTH-TYPE TRANSCRIPTIONAL REGULATOR RUTR"/>
    <property type="match status" value="1"/>
</dbReference>
<keyword evidence="6" id="KW-1185">Reference proteome</keyword>
<evidence type="ECO:0000313" key="6">
    <source>
        <dbReference type="Proteomes" id="UP000235116"/>
    </source>
</evidence>
<dbReference type="SUPFAM" id="SSF48498">
    <property type="entry name" value="Tetracyclin repressor-like, C-terminal domain"/>
    <property type="match status" value="1"/>
</dbReference>
<dbReference type="InterPro" id="IPR009057">
    <property type="entry name" value="Homeodomain-like_sf"/>
</dbReference>
<dbReference type="RefSeq" id="WP_101896200.1">
    <property type="nucleotide sequence ID" value="NZ_CP022684.1"/>
</dbReference>
<dbReference type="GO" id="GO:0000976">
    <property type="term" value="F:transcription cis-regulatory region binding"/>
    <property type="evidence" value="ECO:0007669"/>
    <property type="project" value="TreeGrafter"/>
</dbReference>
<dbReference type="OrthoDB" id="5293556at2"/>
<dbReference type="GO" id="GO:0003700">
    <property type="term" value="F:DNA-binding transcription factor activity"/>
    <property type="evidence" value="ECO:0007669"/>
    <property type="project" value="TreeGrafter"/>
</dbReference>
<dbReference type="InterPro" id="IPR023772">
    <property type="entry name" value="DNA-bd_HTH_TetR-type_CS"/>
</dbReference>
<dbReference type="Pfam" id="PF00440">
    <property type="entry name" value="TetR_N"/>
    <property type="match status" value="1"/>
</dbReference>
<evidence type="ECO:0000256" key="2">
    <source>
        <dbReference type="ARBA" id="ARBA00023125"/>
    </source>
</evidence>
<feature type="DNA-binding region" description="H-T-H motif" evidence="3">
    <location>
        <begin position="26"/>
        <end position="45"/>
    </location>
</feature>
<dbReference type="InterPro" id="IPR001647">
    <property type="entry name" value="HTH_TetR"/>
</dbReference>